<evidence type="ECO:0008006" key="5">
    <source>
        <dbReference type="Google" id="ProtNLM"/>
    </source>
</evidence>
<feature type="transmembrane region" description="Helical" evidence="2">
    <location>
        <begin position="349"/>
        <end position="373"/>
    </location>
</feature>
<dbReference type="Proteomes" id="UP001597260">
    <property type="component" value="Unassembled WGS sequence"/>
</dbReference>
<comment type="caution">
    <text evidence="3">The sequence shown here is derived from an EMBL/GenBank/DDBJ whole genome shotgun (WGS) entry which is preliminary data.</text>
</comment>
<organism evidence="3 4">
    <name type="scientific">Micromonospora sonneratiae</name>
    <dbReference type="NCBI Taxonomy" id="1184706"/>
    <lineage>
        <taxon>Bacteria</taxon>
        <taxon>Bacillati</taxon>
        <taxon>Actinomycetota</taxon>
        <taxon>Actinomycetes</taxon>
        <taxon>Micromonosporales</taxon>
        <taxon>Micromonosporaceae</taxon>
        <taxon>Micromonospora</taxon>
    </lineage>
</organism>
<feature type="compositionally biased region" description="Polar residues" evidence="1">
    <location>
        <begin position="429"/>
        <end position="442"/>
    </location>
</feature>
<evidence type="ECO:0000256" key="2">
    <source>
        <dbReference type="SAM" id="Phobius"/>
    </source>
</evidence>
<feature type="transmembrane region" description="Helical" evidence="2">
    <location>
        <begin position="379"/>
        <end position="403"/>
    </location>
</feature>
<keyword evidence="2" id="KW-0812">Transmembrane</keyword>
<feature type="transmembrane region" description="Helical" evidence="2">
    <location>
        <begin position="251"/>
        <end position="272"/>
    </location>
</feature>
<evidence type="ECO:0000313" key="3">
    <source>
        <dbReference type="EMBL" id="MFD1319551.1"/>
    </source>
</evidence>
<evidence type="ECO:0000313" key="4">
    <source>
        <dbReference type="Proteomes" id="UP001597260"/>
    </source>
</evidence>
<reference evidence="4" key="1">
    <citation type="journal article" date="2019" name="Int. J. Syst. Evol. Microbiol.">
        <title>The Global Catalogue of Microorganisms (GCM) 10K type strain sequencing project: providing services to taxonomists for standard genome sequencing and annotation.</title>
        <authorList>
            <consortium name="The Broad Institute Genomics Platform"/>
            <consortium name="The Broad Institute Genome Sequencing Center for Infectious Disease"/>
            <person name="Wu L."/>
            <person name="Ma J."/>
        </authorList>
    </citation>
    <scope>NUCLEOTIDE SEQUENCE [LARGE SCALE GENOMIC DNA]</scope>
    <source>
        <strain evidence="4">JCM 31037</strain>
    </source>
</reference>
<dbReference type="EMBL" id="JBHTMP010000001">
    <property type="protein sequence ID" value="MFD1319551.1"/>
    <property type="molecule type" value="Genomic_DNA"/>
</dbReference>
<feature type="region of interest" description="Disordered" evidence="1">
    <location>
        <begin position="423"/>
        <end position="460"/>
    </location>
</feature>
<evidence type="ECO:0000256" key="1">
    <source>
        <dbReference type="SAM" id="MobiDB-lite"/>
    </source>
</evidence>
<gene>
    <name evidence="3" type="ORF">ACFQ4H_00455</name>
</gene>
<dbReference type="CDD" id="cd05709">
    <property type="entry name" value="S2P-M50"/>
    <property type="match status" value="1"/>
</dbReference>
<keyword evidence="2" id="KW-0472">Membrane</keyword>
<feature type="transmembrane region" description="Helical" evidence="2">
    <location>
        <begin position="149"/>
        <end position="173"/>
    </location>
</feature>
<feature type="transmembrane region" description="Helical" evidence="2">
    <location>
        <begin position="284"/>
        <end position="304"/>
    </location>
</feature>
<accession>A0ABW3Y7D3</accession>
<keyword evidence="2" id="KW-1133">Transmembrane helix</keyword>
<name>A0ABW3Y7D3_9ACTN</name>
<sequence length="460" mass="50855">MTELAEGPPLLRHPDVVMGAPLRRGDTVVHYVKDPRTGWYYQMGAREFFLLSQMDGRRTRAEIEAAYAERFRRRLTDAHWESLLRMLHSRHLLVDPDATGTGDTGADPIAQSRVRAETERRSVRRRLMYARFPLFKPDRFLRWLAPRVGLLYSPWFVVPALVASLIALGMAMADVAALWSASRMNVGHPLAVVSFGTTWLVIALHEAAHGLTSRRYGGAVAEMGVLWRFPLLTPYCKTDDVVLFTRRRHRVYTAFSGVFVNLLALVPFTVAWHVTTPGTHGHALAGSLLLYGGLATVSNLLPVFRLDGYFMLNHAVGLADLRAETYRFWGALVRRQPTGSYRRGDRVLYTLYGCAVFGTLTAVLVGIVGVWYWSLERWIGPFGAVAVLGTEAVLVFFGIRFLIRRRARRRAAAQEAAVATRPAVPATGDATSQAEPAVNENTAAAGKEPVAASAPTGGTV</sequence>
<dbReference type="RefSeq" id="WP_377565504.1">
    <property type="nucleotide sequence ID" value="NZ_JBHTMP010000001.1"/>
</dbReference>
<proteinExistence type="predicted"/>
<feature type="transmembrane region" description="Helical" evidence="2">
    <location>
        <begin position="185"/>
        <end position="205"/>
    </location>
</feature>
<keyword evidence="4" id="KW-1185">Reference proteome</keyword>
<protein>
    <recommendedName>
        <fullName evidence="5">Peptide zinc metalloprotease protein</fullName>
    </recommendedName>
</protein>